<dbReference type="Proteomes" id="UP000182110">
    <property type="component" value="Unassembled WGS sequence"/>
</dbReference>
<name>A0AAN2TTK8_9BACI</name>
<reference evidence="1 2" key="1">
    <citation type="journal article" date="2014" name="Genome Announc.">
        <title>Genome Sequence of Bacillus simplex Strain P558, Isolated from a Human Fecal Sample.</title>
        <authorList>
            <person name="Croce O."/>
            <person name="Hugon P."/>
            <person name="Lagier J.C."/>
            <person name="Bibi F."/>
            <person name="Robert C."/>
            <person name="Azhar E.I."/>
            <person name="Raoult D."/>
            <person name="Fournier P.E."/>
        </authorList>
    </citation>
    <scope>NUCLEOTIDE SEQUENCE [LARGE SCALE GENOMIC DNA]</scope>
    <source>
        <strain evidence="1 2">P558</strain>
    </source>
</reference>
<evidence type="ECO:0000313" key="1">
    <source>
        <dbReference type="EMBL" id="CEG33158.1"/>
    </source>
</evidence>
<keyword evidence="2" id="KW-1185">Reference proteome</keyword>
<accession>A0AAN2TTK8</accession>
<evidence type="ECO:0000313" key="2">
    <source>
        <dbReference type="Proteomes" id="UP000182110"/>
    </source>
</evidence>
<gene>
    <name evidence="1" type="ORF">BN1180_03330</name>
</gene>
<dbReference type="EMBL" id="CCXW01000001">
    <property type="protein sequence ID" value="CEG33158.1"/>
    <property type="molecule type" value="Genomic_DNA"/>
</dbReference>
<proteinExistence type="predicted"/>
<dbReference type="AlphaFoldDB" id="A0AAN2TTK8"/>
<protein>
    <submittedName>
        <fullName evidence="1">Uncharacterized protein</fullName>
    </submittedName>
</protein>
<organism evidence="1 2">
    <name type="scientific">Peribacillus simplex</name>
    <dbReference type="NCBI Taxonomy" id="1478"/>
    <lineage>
        <taxon>Bacteria</taxon>
        <taxon>Bacillati</taxon>
        <taxon>Bacillota</taxon>
        <taxon>Bacilli</taxon>
        <taxon>Bacillales</taxon>
        <taxon>Bacillaceae</taxon>
        <taxon>Peribacillus</taxon>
    </lineage>
</organism>
<comment type="caution">
    <text evidence="1">The sequence shown here is derived from an EMBL/GenBank/DDBJ whole genome shotgun (WGS) entry which is preliminary data.</text>
</comment>
<sequence length="55" mass="6593">MRLPQDFKIFLGINPSRHKTEGLSDPSFSHLIIHKQIHRDKVFVPLNLKRIRNRF</sequence>